<keyword evidence="5" id="KW-0998">Cell outer membrane</keyword>
<organism evidence="7 8">
    <name type="scientific">Rhodocytophaga aerolata</name>
    <dbReference type="NCBI Taxonomy" id="455078"/>
    <lineage>
        <taxon>Bacteria</taxon>
        <taxon>Pseudomonadati</taxon>
        <taxon>Bacteroidota</taxon>
        <taxon>Cytophagia</taxon>
        <taxon>Cytophagales</taxon>
        <taxon>Rhodocytophagaceae</taxon>
        <taxon>Rhodocytophaga</taxon>
    </lineage>
</organism>
<evidence type="ECO:0000256" key="4">
    <source>
        <dbReference type="ARBA" id="ARBA00023136"/>
    </source>
</evidence>
<evidence type="ECO:0000256" key="3">
    <source>
        <dbReference type="ARBA" id="ARBA00022692"/>
    </source>
</evidence>
<gene>
    <name evidence="7" type="ORF">Q0590_19630</name>
</gene>
<protein>
    <submittedName>
        <fullName evidence="7">TolC family protein</fullName>
    </submittedName>
</protein>
<evidence type="ECO:0000256" key="5">
    <source>
        <dbReference type="ARBA" id="ARBA00023237"/>
    </source>
</evidence>
<feature type="signal peptide" evidence="6">
    <location>
        <begin position="1"/>
        <end position="25"/>
    </location>
</feature>
<evidence type="ECO:0000256" key="2">
    <source>
        <dbReference type="ARBA" id="ARBA00022452"/>
    </source>
</evidence>
<keyword evidence="8" id="KW-1185">Reference proteome</keyword>
<dbReference type="EMBL" id="JAUKPO010000012">
    <property type="protein sequence ID" value="MDO1448497.1"/>
    <property type="molecule type" value="Genomic_DNA"/>
</dbReference>
<accession>A0ABT8RCL9</accession>
<sequence length="251" mass="28389">MKINFTVKYTFVLLIFLCKISLANAQQKPVAKQSKAPVMIEVGNESDLRIPPLDTLVAIALRTSPMIKSQEALMRKNAYMIKSEKRQWSDAIATDITAGMGNQTLLVQQPTGEVTNFNNFNNGYRVGATLRISLYDLFGRKNEVGMAVSEFEESRYRKDLMARDVTTEITDLYYALIASQNILKIKSDTKYATSLNRSMAEKEFNEANIPVAELSRIIEISSKAATEYEIAKQEFYRNIKVLENLVGTKLF</sequence>
<comment type="subcellular location">
    <subcellularLocation>
        <location evidence="1">Cell outer membrane</location>
    </subcellularLocation>
</comment>
<feature type="chain" id="PRO_5045369956" evidence="6">
    <location>
        <begin position="26"/>
        <end position="251"/>
    </location>
</feature>
<keyword evidence="4" id="KW-0472">Membrane</keyword>
<evidence type="ECO:0000313" key="8">
    <source>
        <dbReference type="Proteomes" id="UP001168528"/>
    </source>
</evidence>
<comment type="caution">
    <text evidence="7">The sequence shown here is derived from an EMBL/GenBank/DDBJ whole genome shotgun (WGS) entry which is preliminary data.</text>
</comment>
<dbReference type="PANTHER" id="PTHR30026:SF20">
    <property type="entry name" value="OUTER MEMBRANE PROTEIN TOLC"/>
    <property type="match status" value="1"/>
</dbReference>
<keyword evidence="6" id="KW-0732">Signal</keyword>
<dbReference type="Proteomes" id="UP001168528">
    <property type="component" value="Unassembled WGS sequence"/>
</dbReference>
<evidence type="ECO:0000256" key="6">
    <source>
        <dbReference type="SAM" id="SignalP"/>
    </source>
</evidence>
<proteinExistence type="predicted"/>
<keyword evidence="2" id="KW-1134">Transmembrane beta strand</keyword>
<reference evidence="7" key="1">
    <citation type="submission" date="2023-07" db="EMBL/GenBank/DDBJ databases">
        <title>The genome sequence of Rhodocytophaga aerolata KACC 12507.</title>
        <authorList>
            <person name="Zhang X."/>
        </authorList>
    </citation>
    <scope>NUCLEOTIDE SEQUENCE</scope>
    <source>
        <strain evidence="7">KACC 12507</strain>
    </source>
</reference>
<dbReference type="SUPFAM" id="SSF56954">
    <property type="entry name" value="Outer membrane efflux proteins (OEP)"/>
    <property type="match status" value="1"/>
</dbReference>
<keyword evidence="3" id="KW-0812">Transmembrane</keyword>
<dbReference type="Gene3D" id="1.20.1600.10">
    <property type="entry name" value="Outer membrane efflux proteins (OEP)"/>
    <property type="match status" value="1"/>
</dbReference>
<dbReference type="RefSeq" id="WP_302039299.1">
    <property type="nucleotide sequence ID" value="NZ_JAUKPO010000012.1"/>
</dbReference>
<evidence type="ECO:0000313" key="7">
    <source>
        <dbReference type="EMBL" id="MDO1448497.1"/>
    </source>
</evidence>
<dbReference type="PANTHER" id="PTHR30026">
    <property type="entry name" value="OUTER MEMBRANE PROTEIN TOLC"/>
    <property type="match status" value="1"/>
</dbReference>
<dbReference type="InterPro" id="IPR051906">
    <property type="entry name" value="TolC-like"/>
</dbReference>
<evidence type="ECO:0000256" key="1">
    <source>
        <dbReference type="ARBA" id="ARBA00004442"/>
    </source>
</evidence>
<name>A0ABT8RCL9_9BACT</name>